<name>A0A2M9Y6I6_9LEPT</name>
<dbReference type="RefSeq" id="WP_100789200.1">
    <property type="nucleotide sequence ID" value="NZ_NPDQ01000001.1"/>
</dbReference>
<evidence type="ECO:0000313" key="1">
    <source>
        <dbReference type="EMBL" id="TGK95841.1"/>
    </source>
</evidence>
<sequence length="241" mass="27191">MLVSCQIKIQYKLIWFLFICFGCIQKNESNPSVILTLARQNLFTNPIQVIPSLRACLVTRQIPTGKITTCFETTIENCNLTFFNNIPTNQILQNRKDDLNFININFPNCTAGATPLSIQYSNLVPPTGMFFKKLLDINGPNLENQIRFTNQESCKILGLEVSEFVSVNFERIVNSDELKQLDSLEAELALIPTTTSNCFTDLNYNQSLITLTNKIRTGVLQTGITCAYQTGVEFPLCPWSL</sequence>
<reference evidence="1" key="1">
    <citation type="journal article" date="2019" name="PLoS Negl. Trop. Dis.">
        <title>Revisiting the worldwide diversity of Leptospira species in the environment.</title>
        <authorList>
            <person name="Vincent A.T."/>
            <person name="Schiettekatte O."/>
            <person name="Bourhy P."/>
            <person name="Veyrier F.J."/>
            <person name="Picardeau M."/>
        </authorList>
    </citation>
    <scope>NUCLEOTIDE SEQUENCE [LARGE SCALE GENOMIC DNA]</scope>
    <source>
        <strain evidence="1">201800277</strain>
    </source>
</reference>
<dbReference type="Proteomes" id="UP000297891">
    <property type="component" value="Unassembled WGS sequence"/>
</dbReference>
<accession>A0A2M9Y6I6</accession>
<comment type="caution">
    <text evidence="1">The sequence shown here is derived from an EMBL/GenBank/DDBJ whole genome shotgun (WGS) entry which is preliminary data.</text>
</comment>
<dbReference type="OrthoDB" id="331788at2"/>
<proteinExistence type="predicted"/>
<dbReference type="NCBIfam" id="NF047468">
    <property type="entry name" value="PerABupregLA1694"/>
    <property type="match status" value="1"/>
</dbReference>
<dbReference type="AlphaFoldDB" id="A0A2M9Y6I6"/>
<dbReference type="EMBL" id="RQFP01000001">
    <property type="protein sequence ID" value="TGK95841.1"/>
    <property type="molecule type" value="Genomic_DNA"/>
</dbReference>
<organism evidence="1 2">
    <name type="scientific">Leptospira brenneri</name>
    <dbReference type="NCBI Taxonomy" id="2023182"/>
    <lineage>
        <taxon>Bacteria</taxon>
        <taxon>Pseudomonadati</taxon>
        <taxon>Spirochaetota</taxon>
        <taxon>Spirochaetia</taxon>
        <taxon>Leptospirales</taxon>
        <taxon>Leptospiraceae</taxon>
        <taxon>Leptospira</taxon>
    </lineage>
</organism>
<gene>
    <name evidence="1" type="ORF">EHQ30_04215</name>
</gene>
<keyword evidence="2" id="KW-1185">Reference proteome</keyword>
<evidence type="ECO:0000313" key="2">
    <source>
        <dbReference type="Proteomes" id="UP000297891"/>
    </source>
</evidence>
<protein>
    <submittedName>
        <fullName evidence="1">Uncharacterized protein</fullName>
    </submittedName>
</protein>